<dbReference type="PROSITE" id="PS51007">
    <property type="entry name" value="CYTC"/>
    <property type="match status" value="1"/>
</dbReference>
<dbReference type="Gene3D" id="3.40.50.1110">
    <property type="entry name" value="SGNH hydrolase"/>
    <property type="match status" value="1"/>
</dbReference>
<dbReference type="InterPro" id="IPR009056">
    <property type="entry name" value="Cyt_c-like_dom"/>
</dbReference>
<dbReference type="SUPFAM" id="SSF48371">
    <property type="entry name" value="ARM repeat"/>
    <property type="match status" value="1"/>
</dbReference>
<name>A0A5B9QEN7_9BACT</name>
<accession>A0A5B9QEN7</accession>
<dbReference type="CDD" id="cd01834">
    <property type="entry name" value="SGNH_hydrolase_like_2"/>
    <property type="match status" value="1"/>
</dbReference>
<dbReference type="InterPro" id="IPR016024">
    <property type="entry name" value="ARM-type_fold"/>
</dbReference>
<keyword evidence="3 4" id="KW-0408">Iron</keyword>
<dbReference type="GO" id="GO:0020037">
    <property type="term" value="F:heme binding"/>
    <property type="evidence" value="ECO:0007669"/>
    <property type="project" value="InterPro"/>
</dbReference>
<dbReference type="GO" id="GO:0009055">
    <property type="term" value="F:electron transfer activity"/>
    <property type="evidence" value="ECO:0007669"/>
    <property type="project" value="InterPro"/>
</dbReference>
<dbReference type="InterPro" id="IPR013830">
    <property type="entry name" value="SGNH_hydro"/>
</dbReference>
<dbReference type="InterPro" id="IPR011989">
    <property type="entry name" value="ARM-like"/>
</dbReference>
<dbReference type="EMBL" id="CP042913">
    <property type="protein sequence ID" value="QEG37507.1"/>
    <property type="molecule type" value="Genomic_DNA"/>
</dbReference>
<dbReference type="Gene3D" id="3.40.50.880">
    <property type="match status" value="1"/>
</dbReference>
<dbReference type="Gene3D" id="1.10.760.10">
    <property type="entry name" value="Cytochrome c-like domain"/>
    <property type="match status" value="1"/>
</dbReference>
<dbReference type="PANTHER" id="PTHR33546">
    <property type="entry name" value="LARGE, MULTIFUNCTIONAL SECRETED PROTEIN-RELATED"/>
    <property type="match status" value="1"/>
</dbReference>
<evidence type="ECO:0000313" key="8">
    <source>
        <dbReference type="Proteomes" id="UP000323917"/>
    </source>
</evidence>
<reference evidence="7 8" key="1">
    <citation type="submission" date="2019-08" db="EMBL/GenBank/DDBJ databases">
        <title>Deep-cultivation of Planctomycetes and their phenomic and genomic characterization uncovers novel biology.</title>
        <authorList>
            <person name="Wiegand S."/>
            <person name="Jogler M."/>
            <person name="Boedeker C."/>
            <person name="Pinto D."/>
            <person name="Vollmers J."/>
            <person name="Rivas-Marin E."/>
            <person name="Kohn T."/>
            <person name="Peeters S.H."/>
            <person name="Heuer A."/>
            <person name="Rast P."/>
            <person name="Oberbeckmann S."/>
            <person name="Bunk B."/>
            <person name="Jeske O."/>
            <person name="Meyerdierks A."/>
            <person name="Storesund J.E."/>
            <person name="Kallscheuer N."/>
            <person name="Luecker S."/>
            <person name="Lage O.M."/>
            <person name="Pohl T."/>
            <person name="Merkel B.J."/>
            <person name="Hornburger P."/>
            <person name="Mueller R.-W."/>
            <person name="Bruemmer F."/>
            <person name="Labrenz M."/>
            <person name="Spormann A.M."/>
            <person name="Op den Camp H."/>
            <person name="Overmann J."/>
            <person name="Amann R."/>
            <person name="Jetten M.S.M."/>
            <person name="Mascher T."/>
            <person name="Medema M.H."/>
            <person name="Devos D.P."/>
            <person name="Kaster A.-K."/>
            <person name="Ovreas L."/>
            <person name="Rohde M."/>
            <person name="Galperin M.Y."/>
            <person name="Jogler C."/>
        </authorList>
    </citation>
    <scope>NUCLEOTIDE SEQUENCE [LARGE SCALE GENOMIC DNA]</scope>
    <source>
        <strain evidence="7 8">Pr1d</strain>
    </source>
</reference>
<dbReference type="PANTHER" id="PTHR33546:SF1">
    <property type="entry name" value="LARGE, MULTIFUNCTIONAL SECRETED PROTEIN"/>
    <property type="match status" value="1"/>
</dbReference>
<sequence length="1400" mass="156921">MEMFTTMNLALHPISLAVCLILTSLSQGNDQAWVVYPGGDGAGKGKHLVFLSGDEEYRSEEALPMLARILSDRHGFKCTVLFAVNPKSGEIDPNNVASLPGSEAIGSADAIVMALRFRAWPAEAIERFSQAVTAGKPIIALRTSTHAFKYPKGSPYHKFNRFGEVVLGEEWVNHWGVHKKEATRGIIESSAKVDPIINGVSDIFGDTDVYEVYPPEDAKILLRGQVLSGMKSDSPPASYSKKRTNDGRSQDVNDPMMPIAWTRLVKNDAGSTNRVFCTTMGAATDLTCEDLRRLIVNAVFWGLEMEVPEKADVEIVGDFQPSAYGFDGFQRGVKPQDHAIEAMSKVGTLPLWLHKHERIALVGNSLAERMSLFGHFESLLHSRFPQQELVFRNFAWPCDAVDNRQRPSSYNAIDDPLEVFSPDTYLCFFGFNESFAGLEGEAAFRLAYEKYLDEMAKLYPRRSGAAPRFVLVSPIAWEPTGNSLWSNADQRNDQLRRYAAIVEEVAAERRLVFVDLLTPTETLFAAEPGMQYTINGCHLNEAGDREVGLILDQALFGSPASVKVGSQSFGELRDAINDKSWVHQQDYRMLNGWYVYGGRRTWDKETFPLEYAKIRAMAAVRDRRVWDIAQGKSPGPPDDSETGELYVPETRFGNPRQDYSEPEELKYLTPEESIATMRVPEGFEVQAFASERDFSELTKPVQLNFDNHGRLWVSCMPTYPQWKPGNPKPNDKLLILEDTDSDGRADNCTTFYDKLHCPTGFEFWNGGVLVTDQPRLLWLKDTDGDDRADVVVHLLDGWASDDTHHAIGAYEWSNGGLLHMLEGVSMHTAVESPWGPFRHQNTSGSYVFDPSTLKIRHFQTPGYGNPWCFVFDPWGQGIVGDGTTANQTWATLLSGAQFSGRRGVDLILDNQGMRPAVGNEFLFSRHLPDEVQGQFIYACVINMNGLPRFAIRDDGSGFQGERLMKSSRPDDLLVSTDKNFRPTDPQIGPDGALWFGDWCNALIGHMQYSQRDPSRDHIHGRIYRLVAKDHPLLEPITQAGMSEQELLEQLRSYEPRTRYRARRELRDRDTAKVISSVKKWTAQLDPSDSEYDRLRCESLWILQGHHSVDEVLLQEVFQSDSFQARAAATHLVADEREYLIDSFSMLQMQVLDEHPRVRLEAVRGLSFYPTLEAVEAVLTALDKPCDSDMKYVIQQTIGALEPVWTEPFQAGTFAVGRSHSREFLNEYLARQRPSLAAVEPLKVALDPDNSTLARNHAYDLLVNLAGNVDNGRAVFGRVCANCHQVGSSGYEFGPNLSDVGKRLDRREIIESIVEPSKKVDPKYVTTTILTADGLPMVGFVLKKTEDSITLALPEGVRKTFTNEDIDEVFETNQSSMPENLGSTIAPAEFLDVVEYLTTLK</sequence>
<dbReference type="InterPro" id="IPR036514">
    <property type="entry name" value="SGNH_hydro_sf"/>
</dbReference>
<keyword evidence="1 4" id="KW-0349">Heme</keyword>
<evidence type="ECO:0000259" key="6">
    <source>
        <dbReference type="PROSITE" id="PS51007"/>
    </source>
</evidence>
<dbReference type="InterPro" id="IPR013427">
    <property type="entry name" value="Haem-bd_dom_put"/>
</dbReference>
<dbReference type="Pfam" id="PF13472">
    <property type="entry name" value="Lipase_GDSL_2"/>
    <property type="match status" value="1"/>
</dbReference>
<dbReference type="SUPFAM" id="SSF52266">
    <property type="entry name" value="SGNH hydrolase"/>
    <property type="match status" value="1"/>
</dbReference>
<protein>
    <submittedName>
        <fullName evidence="7">Cytochrome c</fullName>
    </submittedName>
</protein>
<proteinExistence type="predicted"/>
<dbReference type="NCBIfam" id="TIGR02603">
    <property type="entry name" value="CxxCH_TIGR02603"/>
    <property type="match status" value="1"/>
</dbReference>
<dbReference type="InterPro" id="IPR011041">
    <property type="entry name" value="Quinoprot_gluc/sorb_DH_b-prop"/>
</dbReference>
<organism evidence="7 8">
    <name type="scientific">Bythopirellula goksoeyrii</name>
    <dbReference type="NCBI Taxonomy" id="1400387"/>
    <lineage>
        <taxon>Bacteria</taxon>
        <taxon>Pseudomonadati</taxon>
        <taxon>Planctomycetota</taxon>
        <taxon>Planctomycetia</taxon>
        <taxon>Pirellulales</taxon>
        <taxon>Lacipirellulaceae</taxon>
        <taxon>Bythopirellula</taxon>
    </lineage>
</organism>
<dbReference type="SUPFAM" id="SSF52317">
    <property type="entry name" value="Class I glutamine amidotransferase-like"/>
    <property type="match status" value="1"/>
</dbReference>
<dbReference type="InterPro" id="IPR036909">
    <property type="entry name" value="Cyt_c-like_dom_sf"/>
</dbReference>
<dbReference type="GO" id="GO:0046872">
    <property type="term" value="F:metal ion binding"/>
    <property type="evidence" value="ECO:0007669"/>
    <property type="project" value="UniProtKB-KW"/>
</dbReference>
<dbReference type="Gene3D" id="1.25.10.10">
    <property type="entry name" value="Leucine-rich Repeat Variant"/>
    <property type="match status" value="1"/>
</dbReference>
<dbReference type="GO" id="GO:0016788">
    <property type="term" value="F:hydrolase activity, acting on ester bonds"/>
    <property type="evidence" value="ECO:0007669"/>
    <property type="project" value="UniProtKB-ARBA"/>
</dbReference>
<evidence type="ECO:0000256" key="4">
    <source>
        <dbReference type="PROSITE-ProRule" id="PRU00433"/>
    </source>
</evidence>
<dbReference type="Proteomes" id="UP000323917">
    <property type="component" value="Chromosome"/>
</dbReference>
<dbReference type="SUPFAM" id="SSF46626">
    <property type="entry name" value="Cytochrome c"/>
    <property type="match status" value="1"/>
</dbReference>
<evidence type="ECO:0000313" key="7">
    <source>
        <dbReference type="EMBL" id="QEG37507.1"/>
    </source>
</evidence>
<evidence type="ECO:0000256" key="3">
    <source>
        <dbReference type="ARBA" id="ARBA00023004"/>
    </source>
</evidence>
<keyword evidence="2 4" id="KW-0479">Metal-binding</keyword>
<feature type="region of interest" description="Disordered" evidence="5">
    <location>
        <begin position="230"/>
        <end position="253"/>
    </location>
</feature>
<dbReference type="InterPro" id="IPR029062">
    <property type="entry name" value="Class_I_gatase-like"/>
</dbReference>
<gene>
    <name evidence="7" type="ORF">Pr1d_48530</name>
</gene>
<dbReference type="InterPro" id="IPR055557">
    <property type="entry name" value="DUF7133"/>
</dbReference>
<evidence type="ECO:0000256" key="5">
    <source>
        <dbReference type="SAM" id="MobiDB-lite"/>
    </source>
</evidence>
<evidence type="ECO:0000256" key="1">
    <source>
        <dbReference type="ARBA" id="ARBA00022617"/>
    </source>
</evidence>
<dbReference type="KEGG" id="bgok:Pr1d_48530"/>
<evidence type="ECO:0000256" key="2">
    <source>
        <dbReference type="ARBA" id="ARBA00022723"/>
    </source>
</evidence>
<feature type="domain" description="Cytochrome c" evidence="6">
    <location>
        <begin position="1266"/>
        <end position="1400"/>
    </location>
</feature>
<dbReference type="Pfam" id="PF23500">
    <property type="entry name" value="DUF7133"/>
    <property type="match status" value="1"/>
</dbReference>
<dbReference type="SUPFAM" id="SSF50952">
    <property type="entry name" value="Soluble quinoprotein glucose dehydrogenase"/>
    <property type="match status" value="1"/>
</dbReference>
<keyword evidence="8" id="KW-1185">Reference proteome</keyword>